<evidence type="ECO:0000256" key="4">
    <source>
        <dbReference type="SAM" id="MobiDB-lite"/>
    </source>
</evidence>
<keyword evidence="2 3" id="KW-0040">ANK repeat</keyword>
<dbReference type="GO" id="GO:0085020">
    <property type="term" value="P:protein K6-linked ubiquitination"/>
    <property type="evidence" value="ECO:0007669"/>
    <property type="project" value="TreeGrafter"/>
</dbReference>
<dbReference type="PRINTS" id="PR01415">
    <property type="entry name" value="ANKYRIN"/>
</dbReference>
<dbReference type="Pfam" id="PF00023">
    <property type="entry name" value="Ank"/>
    <property type="match status" value="2"/>
</dbReference>
<comment type="caution">
    <text evidence="5">The sequence shown here is derived from an EMBL/GenBank/DDBJ whole genome shotgun (WGS) entry which is preliminary data.</text>
</comment>
<evidence type="ECO:0000256" key="3">
    <source>
        <dbReference type="PROSITE-ProRule" id="PRU00023"/>
    </source>
</evidence>
<evidence type="ECO:0008006" key="7">
    <source>
        <dbReference type="Google" id="ProtNLM"/>
    </source>
</evidence>
<dbReference type="PANTHER" id="PTHR24171">
    <property type="entry name" value="ANKYRIN REPEAT DOMAIN-CONTAINING PROTEIN 39-RELATED"/>
    <property type="match status" value="1"/>
</dbReference>
<dbReference type="Proteomes" id="UP000664534">
    <property type="component" value="Unassembled WGS sequence"/>
</dbReference>
<feature type="repeat" description="ANK" evidence="3">
    <location>
        <begin position="104"/>
        <end position="136"/>
    </location>
</feature>
<dbReference type="GO" id="GO:0004842">
    <property type="term" value="F:ubiquitin-protein transferase activity"/>
    <property type="evidence" value="ECO:0007669"/>
    <property type="project" value="TreeGrafter"/>
</dbReference>
<evidence type="ECO:0000313" key="5">
    <source>
        <dbReference type="EMBL" id="CAF9940923.1"/>
    </source>
</evidence>
<feature type="compositionally biased region" description="Acidic residues" evidence="4">
    <location>
        <begin position="181"/>
        <end position="191"/>
    </location>
</feature>
<keyword evidence="1" id="KW-0677">Repeat</keyword>
<dbReference type="PROSITE" id="PS50088">
    <property type="entry name" value="ANK_REPEAT"/>
    <property type="match status" value="2"/>
</dbReference>
<dbReference type="InterPro" id="IPR036770">
    <property type="entry name" value="Ankyrin_rpt-contain_sf"/>
</dbReference>
<evidence type="ECO:0000256" key="2">
    <source>
        <dbReference type="ARBA" id="ARBA00023043"/>
    </source>
</evidence>
<dbReference type="Gene3D" id="1.25.40.20">
    <property type="entry name" value="Ankyrin repeat-containing domain"/>
    <property type="match status" value="1"/>
</dbReference>
<dbReference type="SUPFAM" id="SSF48403">
    <property type="entry name" value="Ankyrin repeat"/>
    <property type="match status" value="1"/>
</dbReference>
<feature type="repeat" description="ANK" evidence="3">
    <location>
        <begin position="58"/>
        <end position="80"/>
    </location>
</feature>
<gene>
    <name evidence="5" type="ORF">IMSHALPRED_002225</name>
</gene>
<organism evidence="5 6">
    <name type="scientific">Imshaugia aleurites</name>
    <dbReference type="NCBI Taxonomy" id="172621"/>
    <lineage>
        <taxon>Eukaryota</taxon>
        <taxon>Fungi</taxon>
        <taxon>Dikarya</taxon>
        <taxon>Ascomycota</taxon>
        <taxon>Pezizomycotina</taxon>
        <taxon>Lecanoromycetes</taxon>
        <taxon>OSLEUM clade</taxon>
        <taxon>Lecanoromycetidae</taxon>
        <taxon>Lecanorales</taxon>
        <taxon>Lecanorineae</taxon>
        <taxon>Parmeliaceae</taxon>
        <taxon>Imshaugia</taxon>
    </lineage>
</organism>
<name>A0A8H3PHM9_9LECA</name>
<protein>
    <recommendedName>
        <fullName evidence="7">Ankyrin</fullName>
    </recommendedName>
</protein>
<feature type="region of interest" description="Disordered" evidence="4">
    <location>
        <begin position="163"/>
        <end position="191"/>
    </location>
</feature>
<dbReference type="EMBL" id="CAJPDT010000138">
    <property type="protein sequence ID" value="CAF9940923.1"/>
    <property type="molecule type" value="Genomic_DNA"/>
</dbReference>
<proteinExistence type="predicted"/>
<dbReference type="PANTHER" id="PTHR24171:SF8">
    <property type="entry name" value="BRCA1-ASSOCIATED RING DOMAIN PROTEIN 1"/>
    <property type="match status" value="1"/>
</dbReference>
<dbReference type="InterPro" id="IPR002110">
    <property type="entry name" value="Ankyrin_rpt"/>
</dbReference>
<dbReference type="AlphaFoldDB" id="A0A8H3PHM9"/>
<evidence type="ECO:0000313" key="6">
    <source>
        <dbReference type="Proteomes" id="UP000664534"/>
    </source>
</evidence>
<dbReference type="PROSITE" id="PS50297">
    <property type="entry name" value="ANK_REP_REGION"/>
    <property type="match status" value="2"/>
</dbReference>
<accession>A0A8H3PHM9</accession>
<evidence type="ECO:0000256" key="1">
    <source>
        <dbReference type="ARBA" id="ARBA00022737"/>
    </source>
</evidence>
<dbReference type="SMART" id="SM00248">
    <property type="entry name" value="ANK"/>
    <property type="match status" value="2"/>
</dbReference>
<sequence length="191" mass="18848">MPTPTAPPSPLTPSQISDLLHLARLGSTTPLLAALSLHAKTLSTTPSSILVAAIDPDNGNTLLHMAAANGHTATINELLLLLASAVPSPSGIPSAASLNAPNASGNTPLHWAAINGHLESVKALVGAGADPARVNRAGKEAVFEAEGAGKGEVVEWLLGEGRGLEGEGEGGGAGVGVEMVGEGEAEGDGGL</sequence>
<keyword evidence="6" id="KW-1185">Reference proteome</keyword>
<dbReference type="OrthoDB" id="10057496at2759"/>
<reference evidence="5" key="1">
    <citation type="submission" date="2021-03" db="EMBL/GenBank/DDBJ databases">
        <authorList>
            <person name="Tagirdzhanova G."/>
        </authorList>
    </citation>
    <scope>NUCLEOTIDE SEQUENCE</scope>
</reference>